<keyword evidence="6" id="KW-0677">Repeat</keyword>
<keyword evidence="4" id="KW-0004">4Fe-4S</keyword>
<dbReference type="OrthoDB" id="9810688at2"/>
<feature type="domain" description="4Fe-4S ferredoxin-type" evidence="12">
    <location>
        <begin position="61"/>
        <end position="92"/>
    </location>
</feature>
<evidence type="ECO:0000256" key="9">
    <source>
        <dbReference type="ARBA" id="ARBA00023014"/>
    </source>
</evidence>
<name>A0A560L1I7_9BRAD</name>
<dbReference type="NCBIfam" id="TIGR02936">
    <property type="entry name" value="fdxN_nitrog"/>
    <property type="match status" value="1"/>
</dbReference>
<dbReference type="PANTHER" id="PTHR43687">
    <property type="entry name" value="ADENYLYLSULFATE REDUCTASE, BETA SUBUNIT"/>
    <property type="match status" value="1"/>
</dbReference>
<dbReference type="STRING" id="1755647.AS156_35630"/>
<reference evidence="13 14" key="1">
    <citation type="submission" date="2019-06" db="EMBL/GenBank/DDBJ databases">
        <title>Genomic Encyclopedia of Type Strains, Phase IV (KMG-V): Genome sequencing to study the core and pangenomes of soil and plant-associated prokaryotes.</title>
        <authorList>
            <person name="Whitman W."/>
        </authorList>
    </citation>
    <scope>NUCLEOTIDE SEQUENCE [LARGE SCALE GENOMIC DNA]</scope>
    <source>
        <strain evidence="13 14">BR 10355</strain>
    </source>
</reference>
<evidence type="ECO:0000313" key="14">
    <source>
        <dbReference type="Proteomes" id="UP000321304"/>
    </source>
</evidence>
<dbReference type="GO" id="GO:0051539">
    <property type="term" value="F:4 iron, 4 sulfur cluster binding"/>
    <property type="evidence" value="ECO:0007669"/>
    <property type="project" value="UniProtKB-KW"/>
</dbReference>
<accession>A0A560L1I7</accession>
<dbReference type="PROSITE" id="PS00198">
    <property type="entry name" value="4FE4S_FER_1"/>
    <property type="match status" value="1"/>
</dbReference>
<proteinExistence type="predicted"/>
<evidence type="ECO:0000256" key="10">
    <source>
        <dbReference type="ARBA" id="ARBA00023231"/>
    </source>
</evidence>
<dbReference type="RefSeq" id="WP_076861925.1">
    <property type="nucleotide sequence ID" value="NZ_VITY01000016.1"/>
</dbReference>
<keyword evidence="5" id="KW-0479">Metal-binding</keyword>
<dbReference type="AlphaFoldDB" id="A0A560L1I7"/>
<feature type="domain" description="4Fe-4S ferredoxin-type" evidence="12">
    <location>
        <begin position="15"/>
        <end position="44"/>
    </location>
</feature>
<dbReference type="InterPro" id="IPR050572">
    <property type="entry name" value="Fe-S_Ferredoxin"/>
</dbReference>
<dbReference type="GO" id="GO:0046872">
    <property type="term" value="F:metal ion binding"/>
    <property type="evidence" value="ECO:0007669"/>
    <property type="project" value="UniProtKB-KW"/>
</dbReference>
<evidence type="ECO:0000256" key="5">
    <source>
        <dbReference type="ARBA" id="ARBA00022723"/>
    </source>
</evidence>
<dbReference type="InterPro" id="IPR014283">
    <property type="entry name" value="FdIII_4_nif"/>
</dbReference>
<dbReference type="Proteomes" id="UP000321304">
    <property type="component" value="Unassembled WGS sequence"/>
</dbReference>
<gene>
    <name evidence="13" type="ORF">FBZ93_116105</name>
</gene>
<dbReference type="InterPro" id="IPR017900">
    <property type="entry name" value="4Fe4S_Fe_S_CS"/>
</dbReference>
<evidence type="ECO:0000259" key="12">
    <source>
        <dbReference type="PROSITE" id="PS51379"/>
    </source>
</evidence>
<evidence type="ECO:0000256" key="1">
    <source>
        <dbReference type="ARBA" id="ARBA00001966"/>
    </source>
</evidence>
<dbReference type="InterPro" id="IPR017896">
    <property type="entry name" value="4Fe4S_Fe-S-bd"/>
</dbReference>
<evidence type="ECO:0000256" key="8">
    <source>
        <dbReference type="ARBA" id="ARBA00023004"/>
    </source>
</evidence>
<keyword evidence="8" id="KW-0408">Iron</keyword>
<evidence type="ECO:0000256" key="4">
    <source>
        <dbReference type="ARBA" id="ARBA00022485"/>
    </source>
</evidence>
<dbReference type="PANTHER" id="PTHR43687:SF1">
    <property type="entry name" value="FERREDOXIN III"/>
    <property type="match status" value="1"/>
</dbReference>
<evidence type="ECO:0000256" key="6">
    <source>
        <dbReference type="ARBA" id="ARBA00022737"/>
    </source>
</evidence>
<dbReference type="Gene3D" id="3.30.70.20">
    <property type="match status" value="2"/>
</dbReference>
<dbReference type="SUPFAM" id="SSF54862">
    <property type="entry name" value="4Fe-4S ferredoxins"/>
    <property type="match status" value="1"/>
</dbReference>
<comment type="function">
    <text evidence="2">Ferredoxins are iron-sulfur proteins that transfer electrons in a wide variety of metabolic reactions.</text>
</comment>
<evidence type="ECO:0000313" key="13">
    <source>
        <dbReference type="EMBL" id="TWB89388.1"/>
    </source>
</evidence>
<evidence type="ECO:0000256" key="2">
    <source>
        <dbReference type="ARBA" id="ARBA00003532"/>
    </source>
</evidence>
<evidence type="ECO:0000256" key="11">
    <source>
        <dbReference type="ARBA" id="ARBA00030616"/>
    </source>
</evidence>
<keyword evidence="10" id="KW-0535">Nitrogen fixation</keyword>
<protein>
    <recommendedName>
        <fullName evidence="11">Ferredoxin III</fullName>
    </recommendedName>
</protein>
<keyword evidence="14" id="KW-1185">Reference proteome</keyword>
<keyword evidence="3" id="KW-0813">Transport</keyword>
<keyword evidence="9" id="KW-0411">Iron-sulfur</keyword>
<comment type="caution">
    <text evidence="13">The sequence shown here is derived from an EMBL/GenBank/DDBJ whole genome shotgun (WGS) entry which is preliminary data.</text>
</comment>
<sequence>MSFATRDGRDWTPDYLSAIDAKKCIGCGRCFKVCGRDVMTLKGINEEGELVDLDDDDEVEKKIMVMNDQGACIGCGACARVCPTNCQTHVSAAAEAA</sequence>
<comment type="cofactor">
    <cofactor evidence="1">
        <name>[4Fe-4S] cluster</name>
        <dbReference type="ChEBI" id="CHEBI:49883"/>
    </cofactor>
</comment>
<dbReference type="PROSITE" id="PS51379">
    <property type="entry name" value="4FE4S_FER_2"/>
    <property type="match status" value="2"/>
</dbReference>
<keyword evidence="7" id="KW-0249">Electron transport</keyword>
<dbReference type="Pfam" id="PF13484">
    <property type="entry name" value="Fer4_16"/>
    <property type="match status" value="1"/>
</dbReference>
<organism evidence="13 14">
    <name type="scientific">Bradyrhizobium macuxiense</name>
    <dbReference type="NCBI Taxonomy" id="1755647"/>
    <lineage>
        <taxon>Bacteria</taxon>
        <taxon>Pseudomonadati</taxon>
        <taxon>Pseudomonadota</taxon>
        <taxon>Alphaproteobacteria</taxon>
        <taxon>Hyphomicrobiales</taxon>
        <taxon>Nitrobacteraceae</taxon>
        <taxon>Bradyrhizobium</taxon>
    </lineage>
</organism>
<dbReference type="EMBL" id="VITY01000016">
    <property type="protein sequence ID" value="TWB89388.1"/>
    <property type="molecule type" value="Genomic_DNA"/>
</dbReference>
<evidence type="ECO:0000256" key="7">
    <source>
        <dbReference type="ARBA" id="ARBA00022982"/>
    </source>
</evidence>
<evidence type="ECO:0000256" key="3">
    <source>
        <dbReference type="ARBA" id="ARBA00022448"/>
    </source>
</evidence>